<dbReference type="Proteomes" id="UP000276133">
    <property type="component" value="Unassembled WGS sequence"/>
</dbReference>
<comment type="caution">
    <text evidence="2">The sequence shown here is derived from an EMBL/GenBank/DDBJ whole genome shotgun (WGS) entry which is preliminary data.</text>
</comment>
<accession>A0A3M7QVR8</accession>
<evidence type="ECO:0000313" key="3">
    <source>
        <dbReference type="Proteomes" id="UP000276133"/>
    </source>
</evidence>
<proteinExistence type="predicted"/>
<evidence type="ECO:0000256" key="1">
    <source>
        <dbReference type="SAM" id="MobiDB-lite"/>
    </source>
</evidence>
<dbReference type="EMBL" id="REGN01005009">
    <property type="protein sequence ID" value="RNA15214.1"/>
    <property type="molecule type" value="Genomic_DNA"/>
</dbReference>
<sequence length="67" mass="7376">MSLVTLSSSSNCKRSTQEKKKSQVNLSNMNFLPFSVVIVAAKCSFYRSSESNLGIAGYYAESEISKE</sequence>
<keyword evidence="3" id="KW-1185">Reference proteome</keyword>
<feature type="compositionally biased region" description="Polar residues" evidence="1">
    <location>
        <begin position="1"/>
        <end position="14"/>
    </location>
</feature>
<name>A0A3M7QVR8_BRAPC</name>
<organism evidence="2 3">
    <name type="scientific">Brachionus plicatilis</name>
    <name type="common">Marine rotifer</name>
    <name type="synonym">Brachionus muelleri</name>
    <dbReference type="NCBI Taxonomy" id="10195"/>
    <lineage>
        <taxon>Eukaryota</taxon>
        <taxon>Metazoa</taxon>
        <taxon>Spiralia</taxon>
        <taxon>Gnathifera</taxon>
        <taxon>Rotifera</taxon>
        <taxon>Eurotatoria</taxon>
        <taxon>Monogononta</taxon>
        <taxon>Pseudotrocha</taxon>
        <taxon>Ploima</taxon>
        <taxon>Brachionidae</taxon>
        <taxon>Brachionus</taxon>
    </lineage>
</organism>
<protein>
    <submittedName>
        <fullName evidence="2">Uncharacterized protein</fullName>
    </submittedName>
</protein>
<gene>
    <name evidence="2" type="ORF">BpHYR1_010928</name>
</gene>
<feature type="region of interest" description="Disordered" evidence="1">
    <location>
        <begin position="1"/>
        <end position="22"/>
    </location>
</feature>
<reference evidence="2 3" key="1">
    <citation type="journal article" date="2018" name="Sci. Rep.">
        <title>Genomic signatures of local adaptation to the degree of environmental predictability in rotifers.</title>
        <authorList>
            <person name="Franch-Gras L."/>
            <person name="Hahn C."/>
            <person name="Garcia-Roger E.M."/>
            <person name="Carmona M.J."/>
            <person name="Serra M."/>
            <person name="Gomez A."/>
        </authorList>
    </citation>
    <scope>NUCLEOTIDE SEQUENCE [LARGE SCALE GENOMIC DNA]</scope>
    <source>
        <strain evidence="2">HYR1</strain>
    </source>
</reference>
<dbReference type="AlphaFoldDB" id="A0A3M7QVR8"/>
<evidence type="ECO:0000313" key="2">
    <source>
        <dbReference type="EMBL" id="RNA15214.1"/>
    </source>
</evidence>